<comment type="caution">
    <text evidence="1">The sequence shown here is derived from an EMBL/GenBank/DDBJ whole genome shotgun (WGS) entry which is preliminary data.</text>
</comment>
<reference evidence="1" key="1">
    <citation type="submission" date="2023-07" db="EMBL/GenBank/DDBJ databases">
        <title>Sorghum-associated microbial communities from plants grown in Nebraska, USA.</title>
        <authorList>
            <person name="Schachtman D."/>
        </authorList>
    </citation>
    <scope>NUCLEOTIDE SEQUENCE</scope>
    <source>
        <strain evidence="1">DS1061</strain>
    </source>
</reference>
<sequence>MPLRPLKAIVAVGVLALTAWFFCRPVIVLHYSPDAPRPVAYLLNDNDEITRGQLLPGETQRFYTPMFPGQDRWIELSVPFASRDGVAIRPPYSRVDVYIDAASRIGRPEARYRFLDRF</sequence>
<dbReference type="AlphaFoldDB" id="A0AB73INP7"/>
<evidence type="ECO:0000313" key="1">
    <source>
        <dbReference type="EMBL" id="MDP9651640.1"/>
    </source>
</evidence>
<dbReference type="Proteomes" id="UP001229486">
    <property type="component" value="Unassembled WGS sequence"/>
</dbReference>
<accession>A0AB73INP7</accession>
<proteinExistence type="predicted"/>
<gene>
    <name evidence="1" type="ORF">J2793_007115</name>
</gene>
<name>A0AB73INP7_9BURK</name>
<dbReference type="EMBL" id="JAURTK010000025">
    <property type="protein sequence ID" value="MDP9651640.1"/>
    <property type="molecule type" value="Genomic_DNA"/>
</dbReference>
<evidence type="ECO:0000313" key="2">
    <source>
        <dbReference type="Proteomes" id="UP001229486"/>
    </source>
</evidence>
<organism evidence="1 2">
    <name type="scientific">Paraburkholderia caledonica</name>
    <dbReference type="NCBI Taxonomy" id="134536"/>
    <lineage>
        <taxon>Bacteria</taxon>
        <taxon>Pseudomonadati</taxon>
        <taxon>Pseudomonadota</taxon>
        <taxon>Betaproteobacteria</taxon>
        <taxon>Burkholderiales</taxon>
        <taxon>Burkholderiaceae</taxon>
        <taxon>Paraburkholderia</taxon>
    </lineage>
</organism>
<protein>
    <submittedName>
        <fullName evidence="1">Uncharacterized protein</fullName>
    </submittedName>
</protein>